<dbReference type="PANTHER" id="PTHR34406">
    <property type="entry name" value="PROTEIN YCEI"/>
    <property type="match status" value="1"/>
</dbReference>
<evidence type="ECO:0000259" key="1">
    <source>
        <dbReference type="SMART" id="SM00867"/>
    </source>
</evidence>
<dbReference type="RefSeq" id="WP_201918938.1">
    <property type="nucleotide sequence ID" value="NZ_JAERQG010000001.1"/>
</dbReference>
<dbReference type="AlphaFoldDB" id="A0A937AET1"/>
<keyword evidence="3" id="KW-1185">Reference proteome</keyword>
<proteinExistence type="predicted"/>
<dbReference type="Pfam" id="PF04264">
    <property type="entry name" value="YceI"/>
    <property type="match status" value="1"/>
</dbReference>
<dbReference type="Proteomes" id="UP000642920">
    <property type="component" value="Unassembled WGS sequence"/>
</dbReference>
<dbReference type="InterPro" id="IPR007372">
    <property type="entry name" value="Lipid/polyisoprenoid-bd_YceI"/>
</dbReference>
<dbReference type="InterPro" id="IPR036761">
    <property type="entry name" value="TTHA0802/YceI-like_sf"/>
</dbReference>
<reference evidence="2" key="1">
    <citation type="submission" date="2021-01" db="EMBL/GenBank/DDBJ databases">
        <title>Marivirga sp. nov., isolated from intertidal surface sediments.</title>
        <authorList>
            <person name="Zhang M."/>
        </authorList>
    </citation>
    <scope>NUCLEOTIDE SEQUENCE</scope>
    <source>
        <strain evidence="2">SM1354</strain>
    </source>
</reference>
<accession>A0A937AET1</accession>
<evidence type="ECO:0000313" key="2">
    <source>
        <dbReference type="EMBL" id="MBL0764918.1"/>
    </source>
</evidence>
<dbReference type="SUPFAM" id="SSF101874">
    <property type="entry name" value="YceI-like"/>
    <property type="match status" value="1"/>
</dbReference>
<dbReference type="SMART" id="SM00867">
    <property type="entry name" value="YceI"/>
    <property type="match status" value="1"/>
</dbReference>
<dbReference type="EMBL" id="JAERQG010000001">
    <property type="protein sequence ID" value="MBL0764918.1"/>
    <property type="molecule type" value="Genomic_DNA"/>
</dbReference>
<dbReference type="Gene3D" id="2.40.128.110">
    <property type="entry name" value="Lipid/polyisoprenoid-binding, YceI-like"/>
    <property type="match status" value="1"/>
</dbReference>
<gene>
    <name evidence="2" type="ORF">JKP34_06625</name>
</gene>
<protein>
    <submittedName>
        <fullName evidence="2">YceI family protein</fullName>
    </submittedName>
</protein>
<name>A0A937AET1_9BACT</name>
<sequence>MKKTLLTIGLALAVVLSAFTIVRKELAVDTAASRIAWVGEKVTGQHNGTVKIKSGGLEVDGDQITGGSFVIDMTTIDVEDLSGDMKGKLMGHLRSDDFFSVEKHPTATFTITSVDKSEATDATHFISGDLTIKGKTNKVTFPATVSMVGGKVNATANFDLDRTKWDIRYGSGSFFDGLGDKMIYDDFKVDLLLSTK</sequence>
<dbReference type="PANTHER" id="PTHR34406:SF1">
    <property type="entry name" value="PROTEIN YCEI"/>
    <property type="match status" value="1"/>
</dbReference>
<comment type="caution">
    <text evidence="2">The sequence shown here is derived from an EMBL/GenBank/DDBJ whole genome shotgun (WGS) entry which is preliminary data.</text>
</comment>
<feature type="domain" description="Lipid/polyisoprenoid-binding YceI-like" evidence="1">
    <location>
        <begin position="25"/>
        <end position="196"/>
    </location>
</feature>
<organism evidence="2 3">
    <name type="scientific">Marivirga atlantica</name>
    <dbReference type="NCBI Taxonomy" id="1548457"/>
    <lineage>
        <taxon>Bacteria</taxon>
        <taxon>Pseudomonadati</taxon>
        <taxon>Bacteroidota</taxon>
        <taxon>Cytophagia</taxon>
        <taxon>Cytophagales</taxon>
        <taxon>Marivirgaceae</taxon>
        <taxon>Marivirga</taxon>
    </lineage>
</organism>
<evidence type="ECO:0000313" key="3">
    <source>
        <dbReference type="Proteomes" id="UP000642920"/>
    </source>
</evidence>